<evidence type="ECO:0000313" key="1">
    <source>
        <dbReference type="EMBL" id="KAG7316057.1"/>
    </source>
</evidence>
<keyword evidence="2" id="KW-1185">Reference proteome</keyword>
<sequence length="114" mass="13322">MTPIRLDRHVEYRVVEGPNLIKNLLISRRQQQSVSFGEGLVLIPPSSSSFFVSSKEASRVRGIERDAIYRHVIGWCLAVMDTWRMSKPEVPVMKNKLLRRTEHWMRQQDEAVMD</sequence>
<comment type="caution">
    <text evidence="1">The sequence shown here is derived from an EMBL/GenBank/DDBJ whole genome shotgun (WGS) entry which is preliminary data.</text>
</comment>
<name>A0A9D3S9U6_9TELE</name>
<reference evidence="1 2" key="1">
    <citation type="submission" date="2021-06" db="EMBL/GenBank/DDBJ databases">
        <title>Chromosome-level genome assembly of the red-tail catfish (Hemibagrus wyckioides).</title>
        <authorList>
            <person name="Shao F."/>
        </authorList>
    </citation>
    <scope>NUCLEOTIDE SEQUENCE [LARGE SCALE GENOMIC DNA]</scope>
    <source>
        <strain evidence="1">EC202008001</strain>
        <tissue evidence="1">Blood</tissue>
    </source>
</reference>
<gene>
    <name evidence="1" type="ORF">KOW79_020923</name>
</gene>
<dbReference type="EMBL" id="JAHKSW010000026">
    <property type="protein sequence ID" value="KAG7316057.1"/>
    <property type="molecule type" value="Genomic_DNA"/>
</dbReference>
<organism evidence="1 2">
    <name type="scientific">Hemibagrus wyckioides</name>
    <dbReference type="NCBI Taxonomy" id="337641"/>
    <lineage>
        <taxon>Eukaryota</taxon>
        <taxon>Metazoa</taxon>
        <taxon>Chordata</taxon>
        <taxon>Craniata</taxon>
        <taxon>Vertebrata</taxon>
        <taxon>Euteleostomi</taxon>
        <taxon>Actinopterygii</taxon>
        <taxon>Neopterygii</taxon>
        <taxon>Teleostei</taxon>
        <taxon>Ostariophysi</taxon>
        <taxon>Siluriformes</taxon>
        <taxon>Bagridae</taxon>
        <taxon>Hemibagrus</taxon>
    </lineage>
</organism>
<protein>
    <submittedName>
        <fullName evidence="1">Uncharacterized protein</fullName>
    </submittedName>
</protein>
<proteinExistence type="predicted"/>
<accession>A0A9D3S9U6</accession>
<evidence type="ECO:0000313" key="2">
    <source>
        <dbReference type="Proteomes" id="UP000824219"/>
    </source>
</evidence>
<dbReference type="AlphaFoldDB" id="A0A9D3S9U6"/>
<dbReference type="Proteomes" id="UP000824219">
    <property type="component" value="Linkage Group LG26"/>
</dbReference>